<comment type="subcellular location">
    <subcellularLocation>
        <location evidence="1 7">Cell outer membrane</location>
        <topology evidence="1 7">Multi-pass membrane protein</topology>
    </subcellularLocation>
</comment>
<dbReference type="RefSeq" id="WP_215239431.1">
    <property type="nucleotide sequence ID" value="NZ_CAJRAF010000002.1"/>
</dbReference>
<dbReference type="NCBIfam" id="TIGR04057">
    <property type="entry name" value="SusC_RagA_signa"/>
    <property type="match status" value="1"/>
</dbReference>
<evidence type="ECO:0000259" key="9">
    <source>
        <dbReference type="SMART" id="SM00965"/>
    </source>
</evidence>
<organism evidence="10 11">
    <name type="scientific">Dyadobacter helix</name>
    <dbReference type="NCBI Taxonomy" id="2822344"/>
    <lineage>
        <taxon>Bacteria</taxon>
        <taxon>Pseudomonadati</taxon>
        <taxon>Bacteroidota</taxon>
        <taxon>Cytophagia</taxon>
        <taxon>Cytophagales</taxon>
        <taxon>Spirosomataceae</taxon>
        <taxon>Dyadobacter</taxon>
    </lineage>
</organism>
<evidence type="ECO:0000256" key="6">
    <source>
        <dbReference type="ARBA" id="ARBA00023237"/>
    </source>
</evidence>
<dbReference type="InterPro" id="IPR012910">
    <property type="entry name" value="Plug_dom"/>
</dbReference>
<dbReference type="Pfam" id="PF07660">
    <property type="entry name" value="STN"/>
    <property type="match status" value="1"/>
</dbReference>
<dbReference type="Gene3D" id="2.60.40.1120">
    <property type="entry name" value="Carboxypeptidase-like, regulatory domain"/>
    <property type="match status" value="1"/>
</dbReference>
<dbReference type="SUPFAM" id="SSF49464">
    <property type="entry name" value="Carboxypeptidase regulatory domain-like"/>
    <property type="match status" value="1"/>
</dbReference>
<dbReference type="Pfam" id="PF07715">
    <property type="entry name" value="Plug"/>
    <property type="match status" value="1"/>
</dbReference>
<reference evidence="10" key="1">
    <citation type="submission" date="2021-04" db="EMBL/GenBank/DDBJ databases">
        <authorList>
            <person name="Rodrigo-Torres L."/>
            <person name="Arahal R. D."/>
            <person name="Lucena T."/>
        </authorList>
    </citation>
    <scope>NUCLEOTIDE SEQUENCE</scope>
    <source>
        <strain evidence="10">CECT 9275</strain>
    </source>
</reference>
<dbReference type="InterPro" id="IPR008969">
    <property type="entry name" value="CarboxyPept-like_regulatory"/>
</dbReference>
<evidence type="ECO:0000313" key="10">
    <source>
        <dbReference type="EMBL" id="CAG5002327.1"/>
    </source>
</evidence>
<keyword evidence="6 7" id="KW-0998">Cell outer membrane</keyword>
<sequence>MNFCTYQTAFSEKAWLFIERSLNSIPSVIRIRPNIKKQIVMRIKLTAFIIALACVHVFADGRAQSVTLKEKNASVERILKEIKRQTGFIFWYENNLLKQTKKVSVSLQNVSVKQAMDILLDDQPLTYMIVEKTIVIKKKEAALPRNNNSSFIQKEPAIPRVESKSESKIEDLLSSRISEYKPALVDIRGRVTDEQSHGLPGVSIVLKGTQRGTTSDTEGNFSLSILEGSQESVNPVLIFSFVGYLSQEVVVGNRSSIDVSMKVDTKALNEVVVVGYGSQTRKDITGAISSINERTLKEVPVTNAQQMLQGRAAGVYVTQTSNKPGSEPTVRIRGNRSVRGGNDPLYVVDGIPISGGFNDISPNDIASMEVLKDASATAIYGSRGANGVIIITTKRGKVGAPTLSYNTWFGATKIVRYADVFDGPQFVEFKREANRATNNYNDATPEASDAKIFEPGEIQAIKNGRYTDWPSLIAKSGFSQNHELSVLGGSSTTRYNLSMGYLNDRGYFSNQDYKRYTTRINLDQDINTRIKLGISMLGTFSERNGGDINPYMASLVQTPLGSPYDAEGNLVPFPTGDALMYNLLTDFVPGAVINKEKRFRLLSSMYGEAELIDGLKFRMNFGPDLVNSRKGNFQKSNTTSRQGGLPAGGSSENFVFSYTWENMLTYDKIIANKHKINVTGLYSIQDRTSESSSVNVTNLPAESVEYYNLGAANTISGVGSGYEKWTILSYMGRLNYAFDSRFLLTLTARADGSSRFAPGNKWGFFPSAAFAYNLSDEAFMKSFRQLSNLKVRVSYGKIGNTGIDPYQTQGLLSTTAYDYNGTTAFGRRPSSISNPDLRWESTATLNAGVDFGFVNNRFTGTVEVYKAETTDLLLEKLLPNTTGYSGTLTNVGSTSNSGVEVTLGSNNIVSGSGGFEWSTDLNLAYNKEKILMLSQGKVDDIGNARFIGKPLGVFYDYEKTGIWQLGQEDEAKKYSSSVGQIKVADRNGNGVIDPGDRTILGNRNPSWTFGFNNRFAWKGFDLAIFAVARAGSLLASAHHSTPNNTIALGGRYNMLDVDYWTPNNPTNAYPRPINGQSGSPGPVFGSTLKYFDGSFIRIRNINFGYNVPTDLVKKIRSQSVRLSFNITNPFIFSSYVSKNKGIDPEIMDNPAVVNYLLGLNIKF</sequence>
<dbReference type="InterPro" id="IPR039426">
    <property type="entry name" value="TonB-dep_rcpt-like"/>
</dbReference>
<evidence type="ECO:0000256" key="7">
    <source>
        <dbReference type="PROSITE-ProRule" id="PRU01360"/>
    </source>
</evidence>
<evidence type="ECO:0000256" key="2">
    <source>
        <dbReference type="ARBA" id="ARBA00022448"/>
    </source>
</evidence>
<keyword evidence="2 7" id="KW-0813">Transport</keyword>
<keyword evidence="5 7" id="KW-0472">Membrane</keyword>
<dbReference type="SUPFAM" id="SSF56935">
    <property type="entry name" value="Porins"/>
    <property type="match status" value="1"/>
</dbReference>
<evidence type="ECO:0000313" key="11">
    <source>
        <dbReference type="Proteomes" id="UP000680038"/>
    </source>
</evidence>
<feature type="transmembrane region" description="Helical" evidence="8">
    <location>
        <begin position="39"/>
        <end position="59"/>
    </location>
</feature>
<dbReference type="EMBL" id="CAJRAF010000002">
    <property type="protein sequence ID" value="CAG5002327.1"/>
    <property type="molecule type" value="Genomic_DNA"/>
</dbReference>
<keyword evidence="11" id="KW-1185">Reference proteome</keyword>
<dbReference type="InterPro" id="IPR023996">
    <property type="entry name" value="TonB-dep_OMP_SusC/RagA"/>
</dbReference>
<dbReference type="NCBIfam" id="TIGR04056">
    <property type="entry name" value="OMP_RagA_SusC"/>
    <property type="match status" value="1"/>
</dbReference>
<dbReference type="Pfam" id="PF13715">
    <property type="entry name" value="CarbopepD_reg_2"/>
    <property type="match status" value="1"/>
</dbReference>
<evidence type="ECO:0000256" key="1">
    <source>
        <dbReference type="ARBA" id="ARBA00004571"/>
    </source>
</evidence>
<dbReference type="InterPro" id="IPR036942">
    <property type="entry name" value="Beta-barrel_TonB_sf"/>
</dbReference>
<evidence type="ECO:0000256" key="8">
    <source>
        <dbReference type="SAM" id="Phobius"/>
    </source>
</evidence>
<dbReference type="FunFam" id="2.170.130.10:FF:000008">
    <property type="entry name" value="SusC/RagA family TonB-linked outer membrane protein"/>
    <property type="match status" value="1"/>
</dbReference>
<keyword evidence="4 7" id="KW-0812">Transmembrane</keyword>
<dbReference type="GO" id="GO:0009279">
    <property type="term" value="C:cell outer membrane"/>
    <property type="evidence" value="ECO:0007669"/>
    <property type="project" value="UniProtKB-SubCell"/>
</dbReference>
<proteinExistence type="inferred from homology"/>
<gene>
    <name evidence="10" type="ORF">DYBT9275_02867</name>
</gene>
<dbReference type="SMART" id="SM00965">
    <property type="entry name" value="STN"/>
    <property type="match status" value="1"/>
</dbReference>
<comment type="caution">
    <text evidence="10">The sequence shown here is derived from an EMBL/GenBank/DDBJ whole genome shotgun (WGS) entry which is preliminary data.</text>
</comment>
<dbReference type="InterPro" id="IPR037066">
    <property type="entry name" value="Plug_dom_sf"/>
</dbReference>
<evidence type="ECO:0000256" key="3">
    <source>
        <dbReference type="ARBA" id="ARBA00022452"/>
    </source>
</evidence>
<dbReference type="Gene3D" id="3.55.50.30">
    <property type="match status" value="1"/>
</dbReference>
<dbReference type="Gene3D" id="2.40.170.20">
    <property type="entry name" value="TonB-dependent receptor, beta-barrel domain"/>
    <property type="match status" value="1"/>
</dbReference>
<dbReference type="PROSITE" id="PS52016">
    <property type="entry name" value="TONB_DEPENDENT_REC_3"/>
    <property type="match status" value="1"/>
</dbReference>
<dbReference type="Gene3D" id="2.170.130.10">
    <property type="entry name" value="TonB-dependent receptor, plug domain"/>
    <property type="match status" value="1"/>
</dbReference>
<dbReference type="Proteomes" id="UP000680038">
    <property type="component" value="Unassembled WGS sequence"/>
</dbReference>
<evidence type="ECO:0000256" key="4">
    <source>
        <dbReference type="ARBA" id="ARBA00022692"/>
    </source>
</evidence>
<keyword evidence="8" id="KW-1133">Transmembrane helix</keyword>
<dbReference type="AlphaFoldDB" id="A0A916JGH8"/>
<name>A0A916JGH8_9BACT</name>
<keyword evidence="3 7" id="KW-1134">Transmembrane beta strand</keyword>
<dbReference type="InterPro" id="IPR023997">
    <property type="entry name" value="TonB-dep_OMP_SusC/RagA_CS"/>
</dbReference>
<dbReference type="InterPro" id="IPR011662">
    <property type="entry name" value="Secretin/TonB_short_N"/>
</dbReference>
<accession>A0A916JGH8</accession>
<comment type="similarity">
    <text evidence="7">Belongs to the TonB-dependent receptor family.</text>
</comment>
<protein>
    <submittedName>
        <fullName evidence="10">TonB-dependent receptor P3</fullName>
    </submittedName>
</protein>
<evidence type="ECO:0000256" key="5">
    <source>
        <dbReference type="ARBA" id="ARBA00023136"/>
    </source>
</evidence>
<feature type="domain" description="Secretin/TonB short N-terminal" evidence="9">
    <location>
        <begin position="88"/>
        <end position="139"/>
    </location>
</feature>
<keyword evidence="10" id="KW-0675">Receptor</keyword>